<accession>A0A2P5WN44</accession>
<name>A0A2P5WN44_GOSBA</name>
<proteinExistence type="predicted"/>
<gene>
    <name evidence="1" type="ORF">GOBAR_AA28164</name>
</gene>
<sequence length="77" mass="9145">MDNGAEKLVVFRSSSWGWLRNTSSNGQWCRKACSFYKLKLELAEQHQQQWTMVLKPGPSPYTPNRKKLQLRHIYRSF</sequence>
<evidence type="ECO:0000313" key="2">
    <source>
        <dbReference type="Proteomes" id="UP000239757"/>
    </source>
</evidence>
<evidence type="ECO:0000313" key="1">
    <source>
        <dbReference type="EMBL" id="PPR92497.1"/>
    </source>
</evidence>
<dbReference type="AlphaFoldDB" id="A0A2P5WN44"/>
<dbReference type="EMBL" id="KZ667064">
    <property type="protein sequence ID" value="PPR92497.1"/>
    <property type="molecule type" value="Genomic_DNA"/>
</dbReference>
<organism evidence="1 2">
    <name type="scientific">Gossypium barbadense</name>
    <name type="common">Sea Island cotton</name>
    <name type="synonym">Hibiscus barbadensis</name>
    <dbReference type="NCBI Taxonomy" id="3634"/>
    <lineage>
        <taxon>Eukaryota</taxon>
        <taxon>Viridiplantae</taxon>
        <taxon>Streptophyta</taxon>
        <taxon>Embryophyta</taxon>
        <taxon>Tracheophyta</taxon>
        <taxon>Spermatophyta</taxon>
        <taxon>Magnoliopsida</taxon>
        <taxon>eudicotyledons</taxon>
        <taxon>Gunneridae</taxon>
        <taxon>Pentapetalae</taxon>
        <taxon>rosids</taxon>
        <taxon>malvids</taxon>
        <taxon>Malvales</taxon>
        <taxon>Malvaceae</taxon>
        <taxon>Malvoideae</taxon>
        <taxon>Gossypium</taxon>
    </lineage>
</organism>
<protein>
    <submittedName>
        <fullName evidence="1">Uncharacterized protein</fullName>
    </submittedName>
</protein>
<reference evidence="1 2" key="1">
    <citation type="submission" date="2015-01" db="EMBL/GenBank/DDBJ databases">
        <title>Genome of allotetraploid Gossypium barbadense reveals genomic plasticity and fiber elongation in cotton evolution.</title>
        <authorList>
            <person name="Chen X."/>
            <person name="Liu X."/>
            <person name="Zhao B."/>
            <person name="Zheng H."/>
            <person name="Hu Y."/>
            <person name="Lu G."/>
            <person name="Yang C."/>
            <person name="Chen J."/>
            <person name="Shan C."/>
            <person name="Zhang L."/>
            <person name="Zhou Y."/>
            <person name="Wang L."/>
            <person name="Guo W."/>
            <person name="Bai Y."/>
            <person name="Ruan J."/>
            <person name="Shangguan X."/>
            <person name="Mao Y."/>
            <person name="Jiang J."/>
            <person name="Zhu Y."/>
            <person name="Lei J."/>
            <person name="Kang H."/>
            <person name="Chen S."/>
            <person name="He X."/>
            <person name="Wang R."/>
            <person name="Wang Y."/>
            <person name="Chen J."/>
            <person name="Wang L."/>
            <person name="Yu S."/>
            <person name="Wang B."/>
            <person name="Wei J."/>
            <person name="Song S."/>
            <person name="Lu X."/>
            <person name="Gao Z."/>
            <person name="Gu W."/>
            <person name="Deng X."/>
            <person name="Ma D."/>
            <person name="Wang S."/>
            <person name="Liang W."/>
            <person name="Fang L."/>
            <person name="Cai C."/>
            <person name="Zhu X."/>
            <person name="Zhou B."/>
            <person name="Zhang Y."/>
            <person name="Chen Z."/>
            <person name="Xu S."/>
            <person name="Zhu R."/>
            <person name="Wang S."/>
            <person name="Zhang T."/>
            <person name="Zhao G."/>
        </authorList>
    </citation>
    <scope>NUCLEOTIDE SEQUENCE [LARGE SCALE GENOMIC DNA]</scope>
    <source>
        <strain evidence="2">cv. Xinhai21</strain>
        <tissue evidence="1">Leaf</tissue>
    </source>
</reference>
<dbReference type="Proteomes" id="UP000239757">
    <property type="component" value="Unassembled WGS sequence"/>
</dbReference>